<feature type="non-terminal residue" evidence="4">
    <location>
        <position position="54"/>
    </location>
</feature>
<dbReference type="GO" id="GO:0006099">
    <property type="term" value="P:tricarboxylic acid cycle"/>
    <property type="evidence" value="ECO:0007669"/>
    <property type="project" value="UniProtKB-KW"/>
</dbReference>
<dbReference type="EMBL" id="JAVRJZ010000008">
    <property type="protein sequence ID" value="KAK2719080.1"/>
    <property type="molecule type" value="Genomic_DNA"/>
</dbReference>
<dbReference type="GO" id="GO:0042709">
    <property type="term" value="C:succinate-CoA ligase complex"/>
    <property type="evidence" value="ECO:0007669"/>
    <property type="project" value="TreeGrafter"/>
</dbReference>
<organism evidence="4 5">
    <name type="scientific">Artemia franciscana</name>
    <name type="common">Brine shrimp</name>
    <name type="synonym">Artemia sanfranciscana</name>
    <dbReference type="NCBI Taxonomy" id="6661"/>
    <lineage>
        <taxon>Eukaryota</taxon>
        <taxon>Metazoa</taxon>
        <taxon>Ecdysozoa</taxon>
        <taxon>Arthropoda</taxon>
        <taxon>Crustacea</taxon>
        <taxon>Branchiopoda</taxon>
        <taxon>Anostraca</taxon>
        <taxon>Artemiidae</taxon>
        <taxon>Artemia</taxon>
    </lineage>
</organism>
<evidence type="ECO:0000256" key="1">
    <source>
        <dbReference type="ARBA" id="ARBA00022532"/>
    </source>
</evidence>
<dbReference type="AlphaFoldDB" id="A0AA88HVY6"/>
<dbReference type="Pfam" id="PF08442">
    <property type="entry name" value="ATP-grasp_2"/>
    <property type="match status" value="1"/>
</dbReference>
<evidence type="ECO:0000256" key="2">
    <source>
        <dbReference type="ARBA" id="ARBA00022840"/>
    </source>
</evidence>
<proteinExistence type="predicted"/>
<accession>A0AA88HVY6</accession>
<dbReference type="InterPro" id="IPR013650">
    <property type="entry name" value="ATP-grasp_succ-CoA_synth-type"/>
</dbReference>
<keyword evidence="1" id="KW-0816">Tricarboxylic acid cycle</keyword>
<gene>
    <name evidence="4" type="ORF">QYM36_004792</name>
</gene>
<keyword evidence="5" id="KW-1185">Reference proteome</keyword>
<dbReference type="GO" id="GO:0005739">
    <property type="term" value="C:mitochondrion"/>
    <property type="evidence" value="ECO:0007669"/>
    <property type="project" value="TreeGrafter"/>
</dbReference>
<name>A0AA88HVY6_ARTSF</name>
<dbReference type="PANTHER" id="PTHR11815:SF1">
    <property type="entry name" value="SUCCINATE--COA LIGASE [ADP-FORMING] SUBUNIT BETA, MITOCHONDRIAL"/>
    <property type="match status" value="1"/>
</dbReference>
<dbReference type="SUPFAM" id="SSF56059">
    <property type="entry name" value="Glutathione synthetase ATP-binding domain-like"/>
    <property type="match status" value="1"/>
</dbReference>
<dbReference type="Proteomes" id="UP001187531">
    <property type="component" value="Unassembled WGS sequence"/>
</dbReference>
<keyword evidence="2" id="KW-0067">ATP-binding</keyword>
<dbReference type="GO" id="GO:0005524">
    <property type="term" value="F:ATP binding"/>
    <property type="evidence" value="ECO:0007669"/>
    <property type="project" value="UniProtKB-KW"/>
</dbReference>
<evidence type="ECO:0000259" key="3">
    <source>
        <dbReference type="Pfam" id="PF08442"/>
    </source>
</evidence>
<evidence type="ECO:0000313" key="5">
    <source>
        <dbReference type="Proteomes" id="UP001187531"/>
    </source>
</evidence>
<dbReference type="Gene3D" id="3.30.470.20">
    <property type="entry name" value="ATP-grasp fold, B domain"/>
    <property type="match status" value="1"/>
</dbReference>
<feature type="domain" description="ATP-grasp fold succinyl-CoA synthetase-type" evidence="3">
    <location>
        <begin position="2"/>
        <end position="48"/>
    </location>
</feature>
<dbReference type="GO" id="GO:0004775">
    <property type="term" value="F:succinate-CoA ligase (ADP-forming) activity"/>
    <property type="evidence" value="ECO:0007669"/>
    <property type="project" value="TreeGrafter"/>
</dbReference>
<sequence>MSEEQALSIAERLGMIGEKKQEAADIFQKVYKLFTEKDALMVEVNPLAEDSTGT</sequence>
<evidence type="ECO:0000313" key="4">
    <source>
        <dbReference type="EMBL" id="KAK2719080.1"/>
    </source>
</evidence>
<dbReference type="GO" id="GO:0006104">
    <property type="term" value="P:succinyl-CoA metabolic process"/>
    <property type="evidence" value="ECO:0007669"/>
    <property type="project" value="TreeGrafter"/>
</dbReference>
<protein>
    <recommendedName>
        <fullName evidence="3">ATP-grasp fold succinyl-CoA synthetase-type domain-containing protein</fullName>
    </recommendedName>
</protein>
<reference evidence="4" key="1">
    <citation type="submission" date="2023-07" db="EMBL/GenBank/DDBJ databases">
        <title>Chromosome-level genome assembly of Artemia franciscana.</title>
        <authorList>
            <person name="Jo E."/>
        </authorList>
    </citation>
    <scope>NUCLEOTIDE SEQUENCE</scope>
    <source>
        <tissue evidence="4">Whole body</tissue>
    </source>
</reference>
<comment type="caution">
    <text evidence="4">The sequence shown here is derived from an EMBL/GenBank/DDBJ whole genome shotgun (WGS) entry which is preliminary data.</text>
</comment>
<keyword evidence="2" id="KW-0547">Nucleotide-binding</keyword>
<dbReference type="PANTHER" id="PTHR11815">
    <property type="entry name" value="SUCCINYL-COA SYNTHETASE BETA CHAIN"/>
    <property type="match status" value="1"/>
</dbReference>